<dbReference type="GO" id="GO:0022857">
    <property type="term" value="F:transmembrane transporter activity"/>
    <property type="evidence" value="ECO:0007669"/>
    <property type="project" value="InterPro"/>
</dbReference>
<evidence type="ECO:0000259" key="8">
    <source>
        <dbReference type="PROSITE" id="PS50850"/>
    </source>
</evidence>
<feature type="transmembrane region" description="Helical" evidence="7">
    <location>
        <begin position="381"/>
        <end position="400"/>
    </location>
</feature>
<evidence type="ECO:0000256" key="6">
    <source>
        <dbReference type="ARBA" id="ARBA00023136"/>
    </source>
</evidence>
<proteinExistence type="predicted"/>
<feature type="transmembrane region" description="Helical" evidence="7">
    <location>
        <begin position="12"/>
        <end position="37"/>
    </location>
</feature>
<feature type="transmembrane region" description="Helical" evidence="7">
    <location>
        <begin position="43"/>
        <end position="66"/>
    </location>
</feature>
<feature type="transmembrane region" description="Helical" evidence="7">
    <location>
        <begin position="316"/>
        <end position="340"/>
    </location>
</feature>
<dbReference type="PANTHER" id="PTHR43266:SF9">
    <property type="entry name" value="PERMEASE, MAJOR FACILITATOR SUPERFAMILY-RELATED"/>
    <property type="match status" value="1"/>
</dbReference>
<dbReference type="InterPro" id="IPR020846">
    <property type="entry name" value="MFS_dom"/>
</dbReference>
<dbReference type="GO" id="GO:0005886">
    <property type="term" value="C:plasma membrane"/>
    <property type="evidence" value="ECO:0007669"/>
    <property type="project" value="UniProtKB-SubCell"/>
</dbReference>
<reference evidence="9" key="1">
    <citation type="submission" date="2020-08" db="EMBL/GenBank/DDBJ databases">
        <title>Genome public.</title>
        <authorList>
            <person name="Liu C."/>
            <person name="Sun Q."/>
        </authorList>
    </citation>
    <scope>NUCLEOTIDE SEQUENCE</scope>
    <source>
        <strain evidence="9">BX21</strain>
    </source>
</reference>
<dbReference type="AlphaFoldDB" id="A0A926ERQ0"/>
<keyword evidence="3" id="KW-1003">Cell membrane</keyword>
<feature type="transmembrane region" description="Helical" evidence="7">
    <location>
        <begin position="261"/>
        <end position="278"/>
    </location>
</feature>
<dbReference type="Gene3D" id="1.20.1250.20">
    <property type="entry name" value="MFS general substrate transporter like domains"/>
    <property type="match status" value="1"/>
</dbReference>
<feature type="domain" description="Major facilitator superfamily (MFS) profile" evidence="8">
    <location>
        <begin position="10"/>
        <end position="404"/>
    </location>
</feature>
<comment type="caution">
    <text evidence="9">The sequence shown here is derived from an EMBL/GenBank/DDBJ whole genome shotgun (WGS) entry which is preliminary data.</text>
</comment>
<dbReference type="RefSeq" id="WP_262428443.1">
    <property type="nucleotide sequence ID" value="NZ_JACRTG010000005.1"/>
</dbReference>
<evidence type="ECO:0000256" key="4">
    <source>
        <dbReference type="ARBA" id="ARBA00022692"/>
    </source>
</evidence>
<dbReference type="CDD" id="cd06173">
    <property type="entry name" value="MFS_MefA_like"/>
    <property type="match status" value="1"/>
</dbReference>
<keyword evidence="10" id="KW-1185">Reference proteome</keyword>
<comment type="subcellular location">
    <subcellularLocation>
        <location evidence="1">Cell membrane</location>
        <topology evidence="1">Multi-pass membrane protein</topology>
    </subcellularLocation>
</comment>
<feature type="transmembrane region" description="Helical" evidence="7">
    <location>
        <begin position="290"/>
        <end position="310"/>
    </location>
</feature>
<evidence type="ECO:0000313" key="9">
    <source>
        <dbReference type="EMBL" id="MBC8586973.1"/>
    </source>
</evidence>
<evidence type="ECO:0000256" key="7">
    <source>
        <dbReference type="SAM" id="Phobius"/>
    </source>
</evidence>
<name>A0A926ERQ0_9FIRM</name>
<dbReference type="Pfam" id="PF07690">
    <property type="entry name" value="MFS_1"/>
    <property type="match status" value="1"/>
</dbReference>
<dbReference type="EMBL" id="JACRTG010000005">
    <property type="protein sequence ID" value="MBC8586973.1"/>
    <property type="molecule type" value="Genomic_DNA"/>
</dbReference>
<dbReference type="InterPro" id="IPR036259">
    <property type="entry name" value="MFS_trans_sf"/>
</dbReference>
<dbReference type="Proteomes" id="UP000601171">
    <property type="component" value="Unassembled WGS sequence"/>
</dbReference>
<dbReference type="PANTHER" id="PTHR43266">
    <property type="entry name" value="MACROLIDE-EFFLUX PROTEIN"/>
    <property type="match status" value="1"/>
</dbReference>
<dbReference type="InterPro" id="IPR011701">
    <property type="entry name" value="MFS"/>
</dbReference>
<accession>A0A926ERQ0</accession>
<feature type="transmembrane region" description="Helical" evidence="7">
    <location>
        <begin position="225"/>
        <end position="249"/>
    </location>
</feature>
<evidence type="ECO:0000256" key="3">
    <source>
        <dbReference type="ARBA" id="ARBA00022475"/>
    </source>
</evidence>
<keyword evidence="5 7" id="KW-1133">Transmembrane helix</keyword>
<sequence length="425" mass="46795">MNAKLIRQKDFALLICGKLVSLLGSNMLQFALSLYVLDLTGSATVFASILSILIIPRLIFSPFAGVFGDWFDRKKSIVTLDMLNAFIIGLFALTFIIKGNLSIAMIYALVILLETTEIFFHSAMAAVLPSIVSKEELLDANSLNSMVMNIGNLLAPAIGALIYGIFGMKAILIFTSICFLLSSISKMFINIPKNHNKPEEIDLKSFKYDLIEGTKLIKDNKFIRIIIASGGILNFCISPLASIGLLYIIKEIMKASDFQFGLFQMILSSSFIIAPLIGGKHIGKIKVGRLLYLSFISVAAIVLAMALIPFNFKPSIVPYILILLTSFLIGMSTTFANIALGTFFDQIVPLELMGRISTIMNLSMTILIPIGQMIFGYLYDIIIPNYVIALAGAIVLITTLKYRKPLIEYGDVTYTKPMGDVQDEI</sequence>
<protein>
    <submittedName>
        <fullName evidence="9">MFS transporter</fullName>
    </submittedName>
</protein>
<dbReference type="SUPFAM" id="SSF103473">
    <property type="entry name" value="MFS general substrate transporter"/>
    <property type="match status" value="1"/>
</dbReference>
<dbReference type="PROSITE" id="PS50850">
    <property type="entry name" value="MFS"/>
    <property type="match status" value="1"/>
</dbReference>
<keyword evidence="2" id="KW-0813">Transport</keyword>
<feature type="transmembrane region" description="Helical" evidence="7">
    <location>
        <begin position="352"/>
        <end position="375"/>
    </location>
</feature>
<evidence type="ECO:0000313" key="10">
    <source>
        <dbReference type="Proteomes" id="UP000601171"/>
    </source>
</evidence>
<evidence type="ECO:0000256" key="1">
    <source>
        <dbReference type="ARBA" id="ARBA00004651"/>
    </source>
</evidence>
<keyword evidence="4 7" id="KW-0812">Transmembrane</keyword>
<organism evidence="9 10">
    <name type="scientific">Paratissierella segnis</name>
    <dbReference type="NCBI Taxonomy" id="2763679"/>
    <lineage>
        <taxon>Bacteria</taxon>
        <taxon>Bacillati</taxon>
        <taxon>Bacillota</taxon>
        <taxon>Tissierellia</taxon>
        <taxon>Tissierellales</taxon>
        <taxon>Tissierellaceae</taxon>
        <taxon>Paratissierella</taxon>
    </lineage>
</organism>
<gene>
    <name evidence="9" type="ORF">H8707_01790</name>
</gene>
<keyword evidence="6 7" id="KW-0472">Membrane</keyword>
<evidence type="ECO:0000256" key="2">
    <source>
        <dbReference type="ARBA" id="ARBA00022448"/>
    </source>
</evidence>
<evidence type="ECO:0000256" key="5">
    <source>
        <dbReference type="ARBA" id="ARBA00022989"/>
    </source>
</evidence>